<protein>
    <submittedName>
        <fullName evidence="1">Uncharacterized protein</fullName>
    </submittedName>
</protein>
<dbReference type="AlphaFoldDB" id="A0A543AWN4"/>
<gene>
    <name evidence="1" type="ORF">FB566_2526</name>
</gene>
<evidence type="ECO:0000313" key="2">
    <source>
        <dbReference type="Proteomes" id="UP000317043"/>
    </source>
</evidence>
<dbReference type="EMBL" id="VFOW01000001">
    <property type="protein sequence ID" value="TQL76982.1"/>
    <property type="molecule type" value="Genomic_DNA"/>
</dbReference>
<reference evidence="1 2" key="1">
    <citation type="submission" date="2019-06" db="EMBL/GenBank/DDBJ databases">
        <title>Sequencing the genomes of 1000 actinobacteria strains.</title>
        <authorList>
            <person name="Klenk H.-P."/>
        </authorList>
    </citation>
    <scope>NUCLEOTIDE SEQUENCE [LARGE SCALE GENOMIC DNA]</scope>
    <source>
        <strain evidence="1 2">DSM 45928</strain>
    </source>
</reference>
<accession>A0A543AWN4</accession>
<keyword evidence="2" id="KW-1185">Reference proteome</keyword>
<organism evidence="1 2">
    <name type="scientific">Stackebrandtia endophytica</name>
    <dbReference type="NCBI Taxonomy" id="1496996"/>
    <lineage>
        <taxon>Bacteria</taxon>
        <taxon>Bacillati</taxon>
        <taxon>Actinomycetota</taxon>
        <taxon>Actinomycetes</taxon>
        <taxon>Glycomycetales</taxon>
        <taxon>Glycomycetaceae</taxon>
        <taxon>Stackebrandtia</taxon>
    </lineage>
</organism>
<comment type="caution">
    <text evidence="1">The sequence shown here is derived from an EMBL/GenBank/DDBJ whole genome shotgun (WGS) entry which is preliminary data.</text>
</comment>
<name>A0A543AWN4_9ACTN</name>
<dbReference type="RefSeq" id="WP_142039196.1">
    <property type="nucleotide sequence ID" value="NZ_JBHTGS010000001.1"/>
</dbReference>
<proteinExistence type="predicted"/>
<evidence type="ECO:0000313" key="1">
    <source>
        <dbReference type="EMBL" id="TQL76982.1"/>
    </source>
</evidence>
<sequence>MSELIEALRTAVFESASNDGEIVATLTRSDGIQVQFAPGVSNFVADDLEQAVSELVYDLIAQHKEAVKDLIGEHSFDNKMERYRKNLDDAIENIEVTGRSEGNWAIFDWCGESDAQLILRADAPQVLGHRELESKVNDAIRAAFSMHRQEAKKVRDESIRLLIS</sequence>
<dbReference type="InParanoid" id="A0A543AWN4"/>
<dbReference type="Proteomes" id="UP000317043">
    <property type="component" value="Unassembled WGS sequence"/>
</dbReference>